<feature type="region of interest" description="Disordered" evidence="1">
    <location>
        <begin position="569"/>
        <end position="588"/>
    </location>
</feature>
<dbReference type="EMBL" id="HBFK01007923">
    <property type="protein sequence ID" value="CAD8738299.1"/>
    <property type="molecule type" value="Transcribed_RNA"/>
</dbReference>
<protein>
    <recommendedName>
        <fullName evidence="3">BHLH domain-containing protein</fullName>
    </recommendedName>
</protein>
<feature type="region of interest" description="Disordered" evidence="1">
    <location>
        <begin position="83"/>
        <end position="109"/>
    </location>
</feature>
<reference evidence="2" key="1">
    <citation type="submission" date="2021-01" db="EMBL/GenBank/DDBJ databases">
        <authorList>
            <person name="Corre E."/>
            <person name="Pelletier E."/>
            <person name="Niang G."/>
            <person name="Scheremetjew M."/>
            <person name="Finn R."/>
            <person name="Kale V."/>
            <person name="Holt S."/>
            <person name="Cochrane G."/>
            <person name="Meng A."/>
            <person name="Brown T."/>
            <person name="Cohen L."/>
        </authorList>
    </citation>
    <scope>NUCLEOTIDE SEQUENCE</scope>
    <source>
        <strain evidence="2">CCMP441</strain>
    </source>
</reference>
<organism evidence="2">
    <name type="scientific">Hemiselmis andersenii</name>
    <name type="common">Cryptophyte alga</name>
    <dbReference type="NCBI Taxonomy" id="464988"/>
    <lineage>
        <taxon>Eukaryota</taxon>
        <taxon>Cryptophyceae</taxon>
        <taxon>Cryptomonadales</taxon>
        <taxon>Hemiselmidaceae</taxon>
        <taxon>Hemiselmis</taxon>
    </lineage>
</organism>
<feature type="region of interest" description="Disordered" evidence="1">
    <location>
        <begin position="1"/>
        <end position="49"/>
    </location>
</feature>
<feature type="region of interest" description="Disordered" evidence="1">
    <location>
        <begin position="682"/>
        <end position="706"/>
    </location>
</feature>
<sequence>MAPAGSVGKRATAKKKERVKEVAEPAGGKASDKRKHTDMMKKRRRRGMTNELVKQLQDLLPPVNWARCMHETLCDTAKEMRRVLKTDSSSSPPSKRARKNGAAAAAAEPPAEVDIQTLRTGLVMSTGHFRVALMTDDLEVLDASASFASMFLGRPVDNADELHRNSMAGLLAPHEKNMVLNAMKYITTAKLDLEKYRRVTVGLTVKHSDGKCSMFPLEIVPLDKGKSDKTTFMMIPFAIKEDQSGAVVGSVQTLVEKFGGEMLLDMEEGCKCFNWSASHEVDDKGETITNPVSLEMDPSMIMMRQIHRMVCEGTLMQFDAYMKTHPSAVTAVWQQIREGLAIDTWDLEKCKKETVIEFSARIVRSCTKYTTGLWRTFKGSISCYQCRMNGVPWFETWMSQPVKKDFARMTMTSLALLYPGTLENGVHAIALEDGSIWWYMPEPMALPQKVGGMRFQWNAILRVDYGQGTASVNKTSILGDRVSHMTRNLRKAHTRTETVGDFPLFCHFLGVMERWSPNMPAEHLKVSRFDNSSSANNSREGSTEPQTVLANDQLTLPSPWEASTFPLPSVTDSLASPPPAISSRHSSSGSMELSTVLNSAQSFDFSVSRENSGFSHFGIGIDAPSILKGAGGSEILHTPVGTLTPQVAASAHGSFTQGGCHRFTTPGASGFSEEDLFALLAPRQQHLQPASNGNSPRNSQPGGGGA</sequence>
<accession>A0A6U2GCT7</accession>
<dbReference type="AlphaFoldDB" id="A0A6U2GCT7"/>
<name>A0A6U2GCT7_HEMAN</name>
<evidence type="ECO:0008006" key="3">
    <source>
        <dbReference type="Google" id="ProtNLM"/>
    </source>
</evidence>
<gene>
    <name evidence="2" type="ORF">HAND1043_LOCUS4791</name>
</gene>
<evidence type="ECO:0000256" key="1">
    <source>
        <dbReference type="SAM" id="MobiDB-lite"/>
    </source>
</evidence>
<evidence type="ECO:0000313" key="2">
    <source>
        <dbReference type="EMBL" id="CAD8738299.1"/>
    </source>
</evidence>
<feature type="compositionally biased region" description="Polar residues" evidence="1">
    <location>
        <begin position="685"/>
        <end position="700"/>
    </location>
</feature>
<proteinExistence type="predicted"/>